<dbReference type="InterPro" id="IPR038709">
    <property type="entry name" value="RpoN_core-bd_sf"/>
</dbReference>
<proteinExistence type="inferred from homology"/>
<feature type="domain" description="RNA polymerase sigma factor 54 core-binding" evidence="11">
    <location>
        <begin position="108"/>
        <end position="299"/>
    </location>
</feature>
<name>A0A381QLS1_9ZZZZ</name>
<evidence type="ECO:0000256" key="7">
    <source>
        <dbReference type="ARBA" id="ARBA00023125"/>
    </source>
</evidence>
<dbReference type="PANTHER" id="PTHR32248:SF4">
    <property type="entry name" value="RNA POLYMERASE SIGMA-54 FACTOR"/>
    <property type="match status" value="1"/>
</dbReference>
<dbReference type="GO" id="GO:0001216">
    <property type="term" value="F:DNA-binding transcription activator activity"/>
    <property type="evidence" value="ECO:0007669"/>
    <property type="project" value="InterPro"/>
</dbReference>
<protein>
    <recommendedName>
        <fullName evidence="13">RNA polymerase sigma-54 factor</fullName>
    </recommendedName>
</protein>
<reference evidence="12" key="1">
    <citation type="submission" date="2018-05" db="EMBL/GenBank/DDBJ databases">
        <authorList>
            <person name="Lanie J.A."/>
            <person name="Ng W.-L."/>
            <person name="Kazmierczak K.M."/>
            <person name="Andrzejewski T.M."/>
            <person name="Davidsen T.M."/>
            <person name="Wayne K.J."/>
            <person name="Tettelin H."/>
            <person name="Glass J.I."/>
            <person name="Rusch D."/>
            <person name="Podicherti R."/>
            <person name="Tsui H.-C.T."/>
            <person name="Winkler M.E."/>
        </authorList>
    </citation>
    <scope>NUCLEOTIDE SEQUENCE</scope>
</reference>
<dbReference type="GO" id="GO:0000428">
    <property type="term" value="C:DNA-directed RNA polymerase complex"/>
    <property type="evidence" value="ECO:0007669"/>
    <property type="project" value="UniProtKB-KW"/>
</dbReference>
<dbReference type="Pfam" id="PF00309">
    <property type="entry name" value="Sigma54_AID"/>
    <property type="match status" value="1"/>
</dbReference>
<dbReference type="InterPro" id="IPR007634">
    <property type="entry name" value="RNA_pol_sigma_54_DNA-bd"/>
</dbReference>
<evidence type="ECO:0008006" key="13">
    <source>
        <dbReference type="Google" id="ProtNLM"/>
    </source>
</evidence>
<accession>A0A381QLS1</accession>
<keyword evidence="8" id="KW-0804">Transcription</keyword>
<dbReference type="PRINTS" id="PR00045">
    <property type="entry name" value="SIGMA54FCT"/>
</dbReference>
<keyword evidence="3" id="KW-0808">Transferase</keyword>
<evidence type="ECO:0000256" key="1">
    <source>
        <dbReference type="ARBA" id="ARBA00008798"/>
    </source>
</evidence>
<evidence type="ECO:0000256" key="8">
    <source>
        <dbReference type="ARBA" id="ARBA00023163"/>
    </source>
</evidence>
<dbReference type="InterPro" id="IPR000394">
    <property type="entry name" value="RNA_pol_sigma_54"/>
</dbReference>
<evidence type="ECO:0000313" key="12">
    <source>
        <dbReference type="EMBL" id="SUZ79389.1"/>
    </source>
</evidence>
<keyword evidence="4" id="KW-0548">Nucleotidyltransferase</keyword>
<feature type="non-terminal residue" evidence="12">
    <location>
        <position position="1"/>
    </location>
</feature>
<feature type="domain" description="RNA polymerase sigma factor 54 DNA-binding" evidence="10">
    <location>
        <begin position="311"/>
        <end position="469"/>
    </location>
</feature>
<dbReference type="PANTHER" id="PTHR32248">
    <property type="entry name" value="RNA POLYMERASE SIGMA-54 FACTOR"/>
    <property type="match status" value="1"/>
</dbReference>
<evidence type="ECO:0000256" key="3">
    <source>
        <dbReference type="ARBA" id="ARBA00022679"/>
    </source>
</evidence>
<feature type="region of interest" description="Disordered" evidence="9">
    <location>
        <begin position="57"/>
        <end position="90"/>
    </location>
</feature>
<dbReference type="PROSITE" id="PS50044">
    <property type="entry name" value="SIGMA54_3"/>
    <property type="match status" value="1"/>
</dbReference>
<dbReference type="GO" id="GO:0006352">
    <property type="term" value="P:DNA-templated transcription initiation"/>
    <property type="evidence" value="ECO:0007669"/>
    <property type="project" value="InterPro"/>
</dbReference>
<dbReference type="PIRSF" id="PIRSF000774">
    <property type="entry name" value="RpoN"/>
    <property type="match status" value="1"/>
</dbReference>
<sequence length="472" mass="53410">VAIKQSLQIRAESQLQLTPQMRQSLRILQLSSVEIDQEIVQALECNPCLEQVEEFPENTPVDYSNSSRTVESEEPTDISHTYDMGLSRNTDSDLNHVAGVERNSSYDTVKQDTTLQDELLQSLSNHRLSSKDAAIARAVIGSLDERGYLTAKVDDLHEILATQINVQAPEIEAMVHLVQTLSIPGIGAYDLADCLRLQLEQLGTNTPGRTAALRLVRAHLPLLAKHKFTELIRLLQIDREELSQVIDLIRTLDHAPGRHLGTEQTHHVVPDVYVYRQEENWQVTLNPTVNHRLLVTSYYQRNLQNQDTDTQEYLKQKISEATAFIRGLDQRTATIQRVATEIVLRQQEFMIGGESRLKPLTRREIASALNLHESTVSRATDHKYMQTPKGIFEFKHFFTTKVGVNKGEGQSARAVQAQIRKMIELELPSKPVSDSILSKMLADKGMSIARRTVSKYREQMNIPPANQRKSVL</sequence>
<dbReference type="GO" id="GO:0016779">
    <property type="term" value="F:nucleotidyltransferase activity"/>
    <property type="evidence" value="ECO:0007669"/>
    <property type="project" value="UniProtKB-KW"/>
</dbReference>
<evidence type="ECO:0000256" key="5">
    <source>
        <dbReference type="ARBA" id="ARBA00023015"/>
    </source>
</evidence>
<evidence type="ECO:0000259" key="10">
    <source>
        <dbReference type="Pfam" id="PF04552"/>
    </source>
</evidence>
<dbReference type="AlphaFoldDB" id="A0A381QLS1"/>
<evidence type="ECO:0000256" key="4">
    <source>
        <dbReference type="ARBA" id="ARBA00022695"/>
    </source>
</evidence>
<organism evidence="12">
    <name type="scientific">marine metagenome</name>
    <dbReference type="NCBI Taxonomy" id="408172"/>
    <lineage>
        <taxon>unclassified sequences</taxon>
        <taxon>metagenomes</taxon>
        <taxon>ecological metagenomes</taxon>
    </lineage>
</organism>
<keyword evidence="5" id="KW-0805">Transcription regulation</keyword>
<dbReference type="Gene3D" id="1.10.10.1330">
    <property type="entry name" value="RNA polymerase sigma-54 factor, core-binding domain"/>
    <property type="match status" value="1"/>
</dbReference>
<evidence type="ECO:0000256" key="6">
    <source>
        <dbReference type="ARBA" id="ARBA00023082"/>
    </source>
</evidence>
<dbReference type="NCBIfam" id="TIGR02395">
    <property type="entry name" value="rpoN_sigma"/>
    <property type="match status" value="1"/>
</dbReference>
<dbReference type="Gene3D" id="1.10.10.60">
    <property type="entry name" value="Homeodomain-like"/>
    <property type="match status" value="1"/>
</dbReference>
<evidence type="ECO:0000256" key="9">
    <source>
        <dbReference type="SAM" id="MobiDB-lite"/>
    </source>
</evidence>
<dbReference type="InterPro" id="IPR007046">
    <property type="entry name" value="RNA_pol_sigma_54_core-bd"/>
</dbReference>
<keyword evidence="2" id="KW-0240">DNA-directed RNA polymerase</keyword>
<dbReference type="GO" id="GO:0016987">
    <property type="term" value="F:sigma factor activity"/>
    <property type="evidence" value="ECO:0007669"/>
    <property type="project" value="UniProtKB-KW"/>
</dbReference>
<dbReference type="Pfam" id="PF04552">
    <property type="entry name" value="Sigma54_DBD"/>
    <property type="match status" value="1"/>
</dbReference>
<gene>
    <name evidence="12" type="ORF">METZ01_LOCUS32243</name>
</gene>
<comment type="similarity">
    <text evidence="1">Belongs to the sigma-54 factor family.</text>
</comment>
<dbReference type="EMBL" id="UINC01001384">
    <property type="protein sequence ID" value="SUZ79389.1"/>
    <property type="molecule type" value="Genomic_DNA"/>
</dbReference>
<dbReference type="GO" id="GO:0003677">
    <property type="term" value="F:DNA binding"/>
    <property type="evidence" value="ECO:0007669"/>
    <property type="project" value="UniProtKB-KW"/>
</dbReference>
<evidence type="ECO:0000256" key="2">
    <source>
        <dbReference type="ARBA" id="ARBA00022478"/>
    </source>
</evidence>
<dbReference type="NCBIfam" id="NF009118">
    <property type="entry name" value="PRK12469.1"/>
    <property type="match status" value="1"/>
</dbReference>
<dbReference type="Pfam" id="PF04963">
    <property type="entry name" value="Sigma54_CBD"/>
    <property type="match status" value="1"/>
</dbReference>
<keyword evidence="7" id="KW-0238">DNA-binding</keyword>
<keyword evidence="6" id="KW-0731">Sigma factor</keyword>
<evidence type="ECO:0000259" key="11">
    <source>
        <dbReference type="Pfam" id="PF04963"/>
    </source>
</evidence>